<gene>
    <name evidence="1" type="ORF">SADUNF_Sadunf15G0117100</name>
</gene>
<dbReference type="AlphaFoldDB" id="A0A835JFB7"/>
<protein>
    <submittedName>
        <fullName evidence="1">Uncharacterized protein</fullName>
    </submittedName>
</protein>
<reference evidence="1 2" key="1">
    <citation type="submission" date="2020-10" db="EMBL/GenBank/DDBJ databases">
        <title>Plant Genome Project.</title>
        <authorList>
            <person name="Zhang R.-G."/>
        </authorList>
    </citation>
    <scope>NUCLEOTIDE SEQUENCE [LARGE SCALE GENOMIC DNA]</scope>
    <source>
        <strain evidence="1">FAFU-HL-1</strain>
        <tissue evidence="1">Leaf</tissue>
    </source>
</reference>
<dbReference type="Proteomes" id="UP000657918">
    <property type="component" value="Unassembled WGS sequence"/>
</dbReference>
<dbReference type="EMBL" id="JADGMS010000015">
    <property type="protein sequence ID" value="KAF9668326.1"/>
    <property type="molecule type" value="Genomic_DNA"/>
</dbReference>
<name>A0A835JFB7_9ROSI</name>
<organism evidence="1 2">
    <name type="scientific">Salix dunnii</name>
    <dbReference type="NCBI Taxonomy" id="1413687"/>
    <lineage>
        <taxon>Eukaryota</taxon>
        <taxon>Viridiplantae</taxon>
        <taxon>Streptophyta</taxon>
        <taxon>Embryophyta</taxon>
        <taxon>Tracheophyta</taxon>
        <taxon>Spermatophyta</taxon>
        <taxon>Magnoliopsida</taxon>
        <taxon>eudicotyledons</taxon>
        <taxon>Gunneridae</taxon>
        <taxon>Pentapetalae</taxon>
        <taxon>rosids</taxon>
        <taxon>fabids</taxon>
        <taxon>Malpighiales</taxon>
        <taxon>Salicaceae</taxon>
        <taxon>Saliceae</taxon>
        <taxon>Salix</taxon>
    </lineage>
</organism>
<evidence type="ECO:0000313" key="2">
    <source>
        <dbReference type="Proteomes" id="UP000657918"/>
    </source>
</evidence>
<accession>A0A835JFB7</accession>
<sequence length="191" mass="22177">MNGQRVICIFCFHLEMFQSNEVNALYSDFIQVNCKARLGEESLVQSTCSGDKYVQQIEVRQVLLNLHEIYNLEKSTLLQMSLCQPWEAVTLNSQTFKRLVSFPKLRFMFNGIGWLFIWNCISCIREAASIVVASLLFPRLSFDVQLGLGFYEIDSADFQMKYTRIRLLFIPVRETSQRFAQEATTHKSYPS</sequence>
<keyword evidence="2" id="KW-1185">Reference proteome</keyword>
<comment type="caution">
    <text evidence="1">The sequence shown here is derived from an EMBL/GenBank/DDBJ whole genome shotgun (WGS) entry which is preliminary data.</text>
</comment>
<evidence type="ECO:0000313" key="1">
    <source>
        <dbReference type="EMBL" id="KAF9668326.1"/>
    </source>
</evidence>
<proteinExistence type="predicted"/>